<keyword evidence="1" id="KW-0812">Transmembrane</keyword>
<dbReference type="AlphaFoldDB" id="A0ABD8B2N0"/>
<dbReference type="InterPro" id="IPR031571">
    <property type="entry name" value="RcpC_dom"/>
</dbReference>
<dbReference type="CDD" id="cd11614">
    <property type="entry name" value="SAF_CpaB_FlgA_like"/>
    <property type="match status" value="1"/>
</dbReference>
<keyword evidence="3" id="KW-0614">Plasmid</keyword>
<evidence type="ECO:0000313" key="4">
    <source>
        <dbReference type="Proteomes" id="UP001364764"/>
    </source>
</evidence>
<organism evidence="3 4">
    <name type="scientific">Paenibacillus amylolyticus</name>
    <dbReference type="NCBI Taxonomy" id="1451"/>
    <lineage>
        <taxon>Bacteria</taxon>
        <taxon>Bacillati</taxon>
        <taxon>Bacillota</taxon>
        <taxon>Bacilli</taxon>
        <taxon>Bacillales</taxon>
        <taxon>Paenibacillaceae</taxon>
        <taxon>Paenibacillus</taxon>
    </lineage>
</organism>
<geneLocation type="plasmid" evidence="3 4">
    <name>pY5S7-2</name>
</geneLocation>
<reference evidence="3 4" key="1">
    <citation type="submission" date="2024-02" db="EMBL/GenBank/DDBJ databases">
        <title>Complete sequences of two Paenibacillus sp. strains and one Lysinibacillus strain isolated from the environment on STAA medium highlight biotechnological potential.</title>
        <authorList>
            <person name="Attere S.A."/>
            <person name="Piche L.C."/>
            <person name="Intertaglia L."/>
            <person name="Lami R."/>
            <person name="Charette S.J."/>
            <person name="Vincent A.T."/>
        </authorList>
    </citation>
    <scope>NUCLEOTIDE SEQUENCE [LARGE SCALE GENOMIC DNA]</scope>
    <source>
        <strain evidence="3 4">Y5S-7</strain>
        <plasmid evidence="3 4">pY5S7-2</plasmid>
    </source>
</reference>
<evidence type="ECO:0000256" key="1">
    <source>
        <dbReference type="SAM" id="Phobius"/>
    </source>
</evidence>
<sequence>MKKLKKFWNNYTRNLSIVVVGVVMAGVAYNLTENSVASQVQTEQIIVAKENIPPHTKISKEMLEFQDKVISEIPGDAVKNADDIKFGDTYTGEYGFLKGTAIRSELVQSAEQSPYGSALGLKEGMVEIGLKTDLVQSAGANVKPGILVDIYAALTEEQSTRVIGKADPDLANILVKNVLNAEASEINQADANGSKVPAVVVVEVNDKQAQKLMVYQESGKIYLLPAGVRN</sequence>
<gene>
    <name evidence="3" type="ORF">V6668_32015</name>
</gene>
<accession>A0ABD8B2N0</accession>
<feature type="transmembrane region" description="Helical" evidence="1">
    <location>
        <begin position="12"/>
        <end position="31"/>
    </location>
</feature>
<proteinExistence type="predicted"/>
<protein>
    <submittedName>
        <fullName evidence="3">RcpC/CpaB family pilus assembly protein</fullName>
    </submittedName>
</protein>
<keyword evidence="1" id="KW-1133">Transmembrane helix</keyword>
<dbReference type="RefSeq" id="WP_338709190.1">
    <property type="nucleotide sequence ID" value="NZ_CP145894.1"/>
</dbReference>
<dbReference type="GeneID" id="93480202"/>
<evidence type="ECO:0000313" key="3">
    <source>
        <dbReference type="EMBL" id="WWP24101.1"/>
    </source>
</evidence>
<feature type="domain" description="Flp pilus assembly protein RcpC/CpaB" evidence="2">
    <location>
        <begin position="120"/>
        <end position="223"/>
    </location>
</feature>
<dbReference type="Pfam" id="PF16976">
    <property type="entry name" value="RcpC"/>
    <property type="match status" value="1"/>
</dbReference>
<dbReference type="Proteomes" id="UP001364764">
    <property type="component" value="Plasmid pY5S7-2"/>
</dbReference>
<dbReference type="EMBL" id="CP145894">
    <property type="protein sequence ID" value="WWP24101.1"/>
    <property type="molecule type" value="Genomic_DNA"/>
</dbReference>
<evidence type="ECO:0000259" key="2">
    <source>
        <dbReference type="Pfam" id="PF16976"/>
    </source>
</evidence>
<keyword evidence="1" id="KW-0472">Membrane</keyword>
<name>A0ABD8B2N0_PAEAM</name>